<dbReference type="InterPro" id="IPR050984">
    <property type="entry name" value="Gfo/Idh/MocA_domain"/>
</dbReference>
<evidence type="ECO:0000313" key="6">
    <source>
        <dbReference type="Proteomes" id="UP000243250"/>
    </source>
</evidence>
<evidence type="ECO:0000259" key="3">
    <source>
        <dbReference type="Pfam" id="PF01408"/>
    </source>
</evidence>
<sequence>MDAWYDEWRDRYPVASADDPVRFAVVGLGGFAREYALPAIESADGCEATVAVSGSPETAANVVAAHGMDRHLTYEAYADGVGTADYDAVYVATPHARHAEHVETAARHGKAVLCEKALAATTDGAERIVEAVESAGVPFAVAYRMQFAPAVCYARHLVATGFVGEPAHVHADFSVRMLADPATPNDAWRLDPDLAGGSALVDLGLYPLNTTRFVLDDDPVRVRGETSSPHAAFDAVDEHVAFTMRFESGAHAVCTASQHAHESHHLRVVGSEGAVTLEPVFFEGAPQTVRLERGGRTTTVELGPVEQLPRQFAAFAGSVSRGIDPEPGVREGLRDTRLLAAIYDSAADGVAVDV</sequence>
<keyword evidence="6" id="KW-1185">Reference proteome</keyword>
<feature type="domain" description="GFO/IDH/MocA-like oxidoreductase" evidence="4">
    <location>
        <begin position="153"/>
        <end position="275"/>
    </location>
</feature>
<dbReference type="Pfam" id="PF01408">
    <property type="entry name" value="GFO_IDH_MocA"/>
    <property type="match status" value="1"/>
</dbReference>
<dbReference type="InterPro" id="IPR036291">
    <property type="entry name" value="NAD(P)-bd_dom_sf"/>
</dbReference>
<dbReference type="Proteomes" id="UP000243250">
    <property type="component" value="Unassembled WGS sequence"/>
</dbReference>
<dbReference type="SUPFAM" id="SSF55347">
    <property type="entry name" value="Glyceraldehyde-3-phosphate dehydrogenase-like, C-terminal domain"/>
    <property type="match status" value="1"/>
</dbReference>
<evidence type="ECO:0000313" key="5">
    <source>
        <dbReference type="EMBL" id="SFR64752.1"/>
    </source>
</evidence>
<evidence type="ECO:0000259" key="4">
    <source>
        <dbReference type="Pfam" id="PF22725"/>
    </source>
</evidence>
<dbReference type="InterPro" id="IPR000683">
    <property type="entry name" value="Gfo/Idh/MocA-like_OxRdtase_N"/>
</dbReference>
<name>A0A1I6IDE3_9EURY</name>
<evidence type="ECO:0000256" key="2">
    <source>
        <dbReference type="ARBA" id="ARBA00023002"/>
    </source>
</evidence>
<dbReference type="GO" id="GO:0000166">
    <property type="term" value="F:nucleotide binding"/>
    <property type="evidence" value="ECO:0007669"/>
    <property type="project" value="InterPro"/>
</dbReference>
<proteinExistence type="inferred from homology"/>
<accession>A0A1I6IDE3</accession>
<dbReference type="Gene3D" id="3.40.50.720">
    <property type="entry name" value="NAD(P)-binding Rossmann-like Domain"/>
    <property type="match status" value="1"/>
</dbReference>
<comment type="similarity">
    <text evidence="1">Belongs to the Gfo/Idh/MocA family.</text>
</comment>
<dbReference type="AlphaFoldDB" id="A0A1I6IDE3"/>
<dbReference type="PANTHER" id="PTHR22604:SF105">
    <property type="entry name" value="TRANS-1,2-DIHYDROBENZENE-1,2-DIOL DEHYDROGENASE"/>
    <property type="match status" value="1"/>
</dbReference>
<dbReference type="NCBIfam" id="NF041392">
    <property type="entry name" value="XylDh_Gfo6_Halo"/>
    <property type="match status" value="1"/>
</dbReference>
<feature type="domain" description="Gfo/Idh/MocA-like oxidoreductase N-terminal" evidence="3">
    <location>
        <begin position="21"/>
        <end position="143"/>
    </location>
</feature>
<protein>
    <submittedName>
        <fullName evidence="5">Xylose dehydrogenase (NAD/NADP)</fullName>
    </submittedName>
</protein>
<dbReference type="Pfam" id="PF22725">
    <property type="entry name" value="GFO_IDH_MocA_C3"/>
    <property type="match status" value="1"/>
</dbReference>
<dbReference type="SUPFAM" id="SSF51735">
    <property type="entry name" value="NAD(P)-binding Rossmann-fold domains"/>
    <property type="match status" value="1"/>
</dbReference>
<dbReference type="Gene3D" id="3.30.360.10">
    <property type="entry name" value="Dihydrodipicolinate Reductase, domain 2"/>
    <property type="match status" value="1"/>
</dbReference>
<evidence type="ECO:0000256" key="1">
    <source>
        <dbReference type="ARBA" id="ARBA00010928"/>
    </source>
</evidence>
<dbReference type="EMBL" id="FOYS01000005">
    <property type="protein sequence ID" value="SFR64752.1"/>
    <property type="molecule type" value="Genomic_DNA"/>
</dbReference>
<reference evidence="6" key="1">
    <citation type="submission" date="2016-10" db="EMBL/GenBank/DDBJ databases">
        <authorList>
            <person name="Varghese N."/>
            <person name="Submissions S."/>
        </authorList>
    </citation>
    <scope>NUCLEOTIDE SEQUENCE [LARGE SCALE GENOMIC DNA]</scope>
    <source>
        <strain evidence="6">CGMCC 1.8711</strain>
    </source>
</reference>
<dbReference type="PANTHER" id="PTHR22604">
    <property type="entry name" value="OXIDOREDUCTASES"/>
    <property type="match status" value="1"/>
</dbReference>
<organism evidence="5 6">
    <name type="scientific">Halogeometricum limi</name>
    <dbReference type="NCBI Taxonomy" id="555875"/>
    <lineage>
        <taxon>Archaea</taxon>
        <taxon>Methanobacteriati</taxon>
        <taxon>Methanobacteriota</taxon>
        <taxon>Stenosarchaea group</taxon>
        <taxon>Halobacteria</taxon>
        <taxon>Halobacteriales</taxon>
        <taxon>Haloferacaceae</taxon>
        <taxon>Halogeometricum</taxon>
    </lineage>
</organism>
<keyword evidence="2" id="KW-0560">Oxidoreductase</keyword>
<dbReference type="GO" id="GO:0016491">
    <property type="term" value="F:oxidoreductase activity"/>
    <property type="evidence" value="ECO:0007669"/>
    <property type="project" value="UniProtKB-KW"/>
</dbReference>
<gene>
    <name evidence="5" type="ORF">SAMN04488124_3089</name>
</gene>
<dbReference type="STRING" id="555875.SAMN04488124_3089"/>
<dbReference type="InterPro" id="IPR055170">
    <property type="entry name" value="GFO_IDH_MocA-like_dom"/>
</dbReference>
<dbReference type="InterPro" id="IPR049838">
    <property type="entry name" value="XacA-like"/>
</dbReference>